<evidence type="ECO:0000256" key="1">
    <source>
        <dbReference type="ARBA" id="ARBA00008769"/>
    </source>
</evidence>
<dbReference type="Pfam" id="PF04966">
    <property type="entry name" value="OprB"/>
    <property type="match status" value="1"/>
</dbReference>
<dbReference type="GO" id="GO:0015288">
    <property type="term" value="F:porin activity"/>
    <property type="evidence" value="ECO:0007669"/>
    <property type="project" value="InterPro"/>
</dbReference>
<proteinExistence type="inferred from homology"/>
<feature type="compositionally biased region" description="Low complexity" evidence="4">
    <location>
        <begin position="89"/>
        <end position="98"/>
    </location>
</feature>
<gene>
    <name evidence="5" type="ORF">A6770_11560</name>
</gene>
<evidence type="ECO:0000256" key="3">
    <source>
        <dbReference type="SAM" id="Coils"/>
    </source>
</evidence>
<dbReference type="InterPro" id="IPR007049">
    <property type="entry name" value="Carb-sel_porin_OprB"/>
</dbReference>
<dbReference type="GO" id="GO:0016020">
    <property type="term" value="C:membrane"/>
    <property type="evidence" value="ECO:0007669"/>
    <property type="project" value="InterPro"/>
</dbReference>
<evidence type="ECO:0000256" key="4">
    <source>
        <dbReference type="SAM" id="MobiDB-lite"/>
    </source>
</evidence>
<protein>
    <submittedName>
        <fullName evidence="5">S-layer protein</fullName>
    </submittedName>
</protein>
<sequence length="638" mass="68728">MSDISLLMAGVLTAGQTTLPNNLPEQPVIQSDRVVQESKQEQLSQLFPTAEITPPEFVQPDGNLHVTTSTPNKEYQNLLKKVRQKSQSQISSILSESQDPQTVTDKTQKPESTEEFSPSPYPLVSNSPLIYPTPESDTQEPDNQMSQVTSVSQLDDVQPSDWVFGALQSIVERYGCIPKSSVGIRAVSRYEFAAGLNTCLEQINELITSNKINTINNEDLILLQRLQAEFQGELKQLQERLVAVEERTNELQANQFSTNTRLFGQAIFSVQGTNSTDVDLFPRDGVPERRGQTNLTFANSVQLTLATSFTGRDLLLTGLSAGNLGSTASLVSTNMGRLGFESNTENNLQINDLSYRFLLSDNLGVVVGTAGVNPVNTFRGINPLEGSGDGAISQFGQRNPILSIGNGTGGIGFDWQISDRISLQGVYSAEIPGLADKSQSGGFGGRFTAGAQLTLAPTDNVDIGVHYLYSHSPNELLGTSIGDAQLISPFAEPTAFNTHAVGATVAWRVNPNLQLGGWGGFSSSKPVNLSGSVETTNWMVFAAFPNLLRSGNLGGILVGQPPKITSSTLPDGFNFPNFSDGGTPGGRSDTSLHVELFYRAQLNEHLALTPGVFVIFNPDHNAANDPLVVGALRATFRF</sequence>
<dbReference type="PANTHER" id="PTHR43308:SF1">
    <property type="entry name" value="OUTER MEMBRANE PROTEIN ALPHA"/>
    <property type="match status" value="1"/>
</dbReference>
<feature type="region of interest" description="Disordered" evidence="4">
    <location>
        <begin position="89"/>
        <end position="143"/>
    </location>
</feature>
<keyword evidence="3" id="KW-0175">Coiled coil</keyword>
<feature type="region of interest" description="Disordered" evidence="4">
    <location>
        <begin position="33"/>
        <end position="69"/>
    </location>
</feature>
<comment type="caution">
    <text evidence="5">The sequence shown here is derived from an EMBL/GenBank/DDBJ whole genome shotgun (WGS) entry which is preliminary data.</text>
</comment>
<dbReference type="PANTHER" id="PTHR43308">
    <property type="entry name" value="OUTER MEMBRANE PROTEIN ALPHA-RELATED"/>
    <property type="match status" value="1"/>
</dbReference>
<dbReference type="AlphaFoldDB" id="A0A367RT65"/>
<dbReference type="InterPro" id="IPR051465">
    <property type="entry name" value="Cell_Envelope_Struct_Comp"/>
</dbReference>
<dbReference type="Gene3D" id="2.40.160.180">
    <property type="entry name" value="Carbohydrate-selective porin OprB"/>
    <property type="match status" value="1"/>
</dbReference>
<dbReference type="EMBL" id="LXQD01000065">
    <property type="protein sequence ID" value="RCJ39715.1"/>
    <property type="molecule type" value="Genomic_DNA"/>
</dbReference>
<dbReference type="NCBIfam" id="NF033921">
    <property type="entry name" value="por_somb"/>
    <property type="match status" value="1"/>
</dbReference>
<dbReference type="InterPro" id="IPR038673">
    <property type="entry name" value="OprB_sf"/>
</dbReference>
<accession>A0A367RT65</accession>
<keyword evidence="6" id="KW-1185">Reference proteome</keyword>
<evidence type="ECO:0000313" key="5">
    <source>
        <dbReference type="EMBL" id="RCJ39715.1"/>
    </source>
</evidence>
<organism evidence="5 6">
    <name type="scientific">Nostoc minutum NIES-26</name>
    <dbReference type="NCBI Taxonomy" id="1844469"/>
    <lineage>
        <taxon>Bacteria</taxon>
        <taxon>Bacillati</taxon>
        <taxon>Cyanobacteriota</taxon>
        <taxon>Cyanophyceae</taxon>
        <taxon>Nostocales</taxon>
        <taxon>Nostocaceae</taxon>
        <taxon>Nostoc</taxon>
    </lineage>
</organism>
<dbReference type="Proteomes" id="UP000252107">
    <property type="component" value="Unassembled WGS sequence"/>
</dbReference>
<reference evidence="5" key="1">
    <citation type="submission" date="2016-04" db="EMBL/GenBank/DDBJ databases">
        <authorList>
            <person name="Tabuchi Yagui T.R."/>
        </authorList>
    </citation>
    <scope>NUCLEOTIDE SEQUENCE [LARGE SCALE GENOMIC DNA]</scope>
    <source>
        <strain evidence="5">NIES-26</strain>
    </source>
</reference>
<name>A0A367RT65_9NOSO</name>
<feature type="coiled-coil region" evidence="3">
    <location>
        <begin position="220"/>
        <end position="254"/>
    </location>
</feature>
<evidence type="ECO:0000256" key="2">
    <source>
        <dbReference type="RuleBase" id="RU363072"/>
    </source>
</evidence>
<comment type="similarity">
    <text evidence="1 2">Belongs to the OprB family.</text>
</comment>
<dbReference type="GO" id="GO:0008643">
    <property type="term" value="P:carbohydrate transport"/>
    <property type="evidence" value="ECO:0007669"/>
    <property type="project" value="InterPro"/>
</dbReference>
<dbReference type="InterPro" id="IPR047684">
    <property type="entry name" value="Por_som-like"/>
</dbReference>
<evidence type="ECO:0000313" key="6">
    <source>
        <dbReference type="Proteomes" id="UP000252107"/>
    </source>
</evidence>